<dbReference type="EMBL" id="JAULSW010000005">
    <property type="protein sequence ID" value="KAK3380907.1"/>
    <property type="molecule type" value="Genomic_DNA"/>
</dbReference>
<evidence type="ECO:0000256" key="2">
    <source>
        <dbReference type="ARBA" id="ARBA00023043"/>
    </source>
</evidence>
<evidence type="ECO:0000256" key="4">
    <source>
        <dbReference type="SAM" id="MobiDB-lite"/>
    </source>
</evidence>
<evidence type="ECO:0000256" key="1">
    <source>
        <dbReference type="ARBA" id="ARBA00022737"/>
    </source>
</evidence>
<proteinExistence type="predicted"/>
<feature type="compositionally biased region" description="Basic residues" evidence="4">
    <location>
        <begin position="519"/>
        <end position="530"/>
    </location>
</feature>
<gene>
    <name evidence="5" type="ORF">B0H63DRAFT_474570</name>
</gene>
<dbReference type="Pfam" id="PF12796">
    <property type="entry name" value="Ank_2"/>
    <property type="match status" value="3"/>
</dbReference>
<dbReference type="PROSITE" id="PS50297">
    <property type="entry name" value="ANK_REP_REGION"/>
    <property type="match status" value="4"/>
</dbReference>
<dbReference type="InterPro" id="IPR002110">
    <property type="entry name" value="Ankyrin_rpt"/>
</dbReference>
<dbReference type="Gene3D" id="1.25.40.20">
    <property type="entry name" value="Ankyrin repeat-containing domain"/>
    <property type="match status" value="4"/>
</dbReference>
<dbReference type="PANTHER" id="PTHR24198:SF194">
    <property type="entry name" value="INVERSIN-A"/>
    <property type="match status" value="1"/>
</dbReference>
<reference evidence="5" key="1">
    <citation type="journal article" date="2023" name="Mol. Phylogenet. Evol.">
        <title>Genome-scale phylogeny and comparative genomics of the fungal order Sordariales.</title>
        <authorList>
            <person name="Hensen N."/>
            <person name="Bonometti L."/>
            <person name="Westerberg I."/>
            <person name="Brannstrom I.O."/>
            <person name="Guillou S."/>
            <person name="Cros-Aarteil S."/>
            <person name="Calhoun S."/>
            <person name="Haridas S."/>
            <person name="Kuo A."/>
            <person name="Mondo S."/>
            <person name="Pangilinan J."/>
            <person name="Riley R."/>
            <person name="LaButti K."/>
            <person name="Andreopoulos B."/>
            <person name="Lipzen A."/>
            <person name="Chen C."/>
            <person name="Yan M."/>
            <person name="Daum C."/>
            <person name="Ng V."/>
            <person name="Clum A."/>
            <person name="Steindorff A."/>
            <person name="Ohm R.A."/>
            <person name="Martin F."/>
            <person name="Silar P."/>
            <person name="Natvig D.O."/>
            <person name="Lalanne C."/>
            <person name="Gautier V."/>
            <person name="Ament-Velasquez S.L."/>
            <person name="Kruys A."/>
            <person name="Hutchinson M.I."/>
            <person name="Powell A.J."/>
            <person name="Barry K."/>
            <person name="Miller A.N."/>
            <person name="Grigoriev I.V."/>
            <person name="Debuchy R."/>
            <person name="Gladieux P."/>
            <person name="Hiltunen Thoren M."/>
            <person name="Johannesson H."/>
        </authorList>
    </citation>
    <scope>NUCLEOTIDE SEQUENCE</scope>
    <source>
        <strain evidence="5">CBS 232.78</strain>
    </source>
</reference>
<accession>A0AAE0NG62</accession>
<dbReference type="PRINTS" id="PR01415">
    <property type="entry name" value="ANKYRIN"/>
</dbReference>
<comment type="caution">
    <text evidence="5">The sequence shown here is derived from an EMBL/GenBank/DDBJ whole genome shotgun (WGS) entry which is preliminary data.</text>
</comment>
<name>A0AAE0NG62_9PEZI</name>
<dbReference type="Proteomes" id="UP001285441">
    <property type="component" value="Unassembled WGS sequence"/>
</dbReference>
<organism evidence="5 6">
    <name type="scientific">Podospora didyma</name>
    <dbReference type="NCBI Taxonomy" id="330526"/>
    <lineage>
        <taxon>Eukaryota</taxon>
        <taxon>Fungi</taxon>
        <taxon>Dikarya</taxon>
        <taxon>Ascomycota</taxon>
        <taxon>Pezizomycotina</taxon>
        <taxon>Sordariomycetes</taxon>
        <taxon>Sordariomycetidae</taxon>
        <taxon>Sordariales</taxon>
        <taxon>Podosporaceae</taxon>
        <taxon>Podospora</taxon>
    </lineage>
</organism>
<dbReference type="InterPro" id="IPR036770">
    <property type="entry name" value="Ankyrin_rpt-contain_sf"/>
</dbReference>
<evidence type="ECO:0000313" key="6">
    <source>
        <dbReference type="Proteomes" id="UP001285441"/>
    </source>
</evidence>
<sequence length="530" mass="57802">MGICEYKEFLTSPLHEAAKTGRLKIVSLLLDSSGKSPADINGVDHSGATPLMQAITMGQEAVAEQLIDREAKVELENQLGRTALHLAAEHGMVDVVIALLKEGADKDARDMFGETPLCEAVKRRCTTTGNPETINAKKVIQALLAAGADPTIGNELGYTPLHRVAAQNLFEELEILLEARVENQGIGNIDLQLKADPSSPDSSTPTTPLWLAAKNKHTAAVKVLMKHNADPSLHCQDPKLPTVLWVAFWAENLEMAKALLQEGKPTDPDYPQGEDSHTILHMTWLKRPNMEDWASLLVESRADLDRYDGRGYAPIHYATLENQKTIISILRKGGANLDIPDKTIQWTSLMMAASAGNSTLVNHLLNMGANWEAVDREGRDAFYRACAAGSIMSAVHILDKGEASQISKPDNKGITPLHVASKKGNLEMVKFLIEYGADTTAKSTKPFDKCSVKGTAAEVAREMGHGDVARYIETYKNDSQEGGFPKWDIKLADRSAEDVTVPQKSPTQSLTNIITSGLRLHRSGKQKKPP</sequence>
<feature type="repeat" description="ANK" evidence="3">
    <location>
        <begin position="412"/>
        <end position="444"/>
    </location>
</feature>
<feature type="repeat" description="ANK" evidence="3">
    <location>
        <begin position="79"/>
        <end position="111"/>
    </location>
</feature>
<keyword evidence="1" id="KW-0677">Repeat</keyword>
<keyword evidence="6" id="KW-1185">Reference proteome</keyword>
<dbReference type="AlphaFoldDB" id="A0AAE0NG62"/>
<reference evidence="5" key="2">
    <citation type="submission" date="2023-06" db="EMBL/GenBank/DDBJ databases">
        <authorList>
            <consortium name="Lawrence Berkeley National Laboratory"/>
            <person name="Haridas S."/>
            <person name="Hensen N."/>
            <person name="Bonometti L."/>
            <person name="Westerberg I."/>
            <person name="Brannstrom I.O."/>
            <person name="Guillou S."/>
            <person name="Cros-Aarteil S."/>
            <person name="Calhoun S."/>
            <person name="Kuo A."/>
            <person name="Mondo S."/>
            <person name="Pangilinan J."/>
            <person name="Riley R."/>
            <person name="LaButti K."/>
            <person name="Andreopoulos B."/>
            <person name="Lipzen A."/>
            <person name="Chen C."/>
            <person name="Yanf M."/>
            <person name="Daum C."/>
            <person name="Ng V."/>
            <person name="Clum A."/>
            <person name="Steindorff A."/>
            <person name="Ohm R."/>
            <person name="Martin F."/>
            <person name="Silar P."/>
            <person name="Natvig D."/>
            <person name="Lalanne C."/>
            <person name="Gautier V."/>
            <person name="Ament-velasquez S.L."/>
            <person name="Kruys A."/>
            <person name="Hutchinson M.I."/>
            <person name="Powell A.J."/>
            <person name="Barry K."/>
            <person name="Miller A.N."/>
            <person name="Grigoriev I.V."/>
            <person name="Debuchy R."/>
            <person name="Gladieux P."/>
            <person name="Thoren M.H."/>
            <person name="Johannesson H."/>
        </authorList>
    </citation>
    <scope>NUCLEOTIDE SEQUENCE</scope>
    <source>
        <strain evidence="5">CBS 232.78</strain>
    </source>
</reference>
<feature type="repeat" description="ANK" evidence="3">
    <location>
        <begin position="310"/>
        <end position="342"/>
    </location>
</feature>
<evidence type="ECO:0000256" key="3">
    <source>
        <dbReference type="PROSITE-ProRule" id="PRU00023"/>
    </source>
</evidence>
<feature type="region of interest" description="Disordered" evidence="4">
    <location>
        <begin position="499"/>
        <end position="530"/>
    </location>
</feature>
<protein>
    <submittedName>
        <fullName evidence="5">Ankyrin repeat-containing domain protein</fullName>
    </submittedName>
</protein>
<dbReference type="PANTHER" id="PTHR24198">
    <property type="entry name" value="ANKYRIN REPEAT AND PROTEIN KINASE DOMAIN-CONTAINING PROTEIN"/>
    <property type="match status" value="1"/>
</dbReference>
<dbReference type="SMART" id="SM00248">
    <property type="entry name" value="ANK"/>
    <property type="match status" value="12"/>
</dbReference>
<evidence type="ECO:0000313" key="5">
    <source>
        <dbReference type="EMBL" id="KAK3380907.1"/>
    </source>
</evidence>
<dbReference type="Pfam" id="PF00023">
    <property type="entry name" value="Ank"/>
    <property type="match status" value="1"/>
</dbReference>
<feature type="repeat" description="ANK" evidence="3">
    <location>
        <begin position="46"/>
        <end position="78"/>
    </location>
</feature>
<feature type="repeat" description="ANK" evidence="3">
    <location>
        <begin position="344"/>
        <end position="376"/>
    </location>
</feature>
<dbReference type="PROSITE" id="PS50088">
    <property type="entry name" value="ANK_REPEAT"/>
    <property type="match status" value="5"/>
</dbReference>
<feature type="compositionally biased region" description="Polar residues" evidence="4">
    <location>
        <begin position="502"/>
        <end position="515"/>
    </location>
</feature>
<keyword evidence="2 3" id="KW-0040">ANK repeat</keyword>
<dbReference type="SUPFAM" id="SSF48403">
    <property type="entry name" value="Ankyrin repeat"/>
    <property type="match status" value="2"/>
</dbReference>